<proteinExistence type="predicted"/>
<gene>
    <name evidence="1" type="ORF">LCGC14_1621260</name>
</gene>
<dbReference type="EMBL" id="LAZR01013251">
    <property type="protein sequence ID" value="KKM22834.1"/>
    <property type="molecule type" value="Genomic_DNA"/>
</dbReference>
<accession>A0A0F9ISC8</accession>
<feature type="non-terminal residue" evidence="1">
    <location>
        <position position="27"/>
    </location>
</feature>
<name>A0A0F9ISC8_9ZZZZ</name>
<comment type="caution">
    <text evidence="1">The sequence shown here is derived from an EMBL/GenBank/DDBJ whole genome shotgun (WGS) entry which is preliminary data.</text>
</comment>
<dbReference type="AlphaFoldDB" id="A0A0F9ISC8"/>
<organism evidence="1">
    <name type="scientific">marine sediment metagenome</name>
    <dbReference type="NCBI Taxonomy" id="412755"/>
    <lineage>
        <taxon>unclassified sequences</taxon>
        <taxon>metagenomes</taxon>
        <taxon>ecological metagenomes</taxon>
    </lineage>
</organism>
<sequence>MTPQESREFTERLEKAALLLLETEMYR</sequence>
<evidence type="ECO:0000313" key="1">
    <source>
        <dbReference type="EMBL" id="KKM22834.1"/>
    </source>
</evidence>
<protein>
    <submittedName>
        <fullName evidence="1">Uncharacterized protein</fullName>
    </submittedName>
</protein>
<reference evidence="1" key="1">
    <citation type="journal article" date="2015" name="Nature">
        <title>Complex archaea that bridge the gap between prokaryotes and eukaryotes.</title>
        <authorList>
            <person name="Spang A."/>
            <person name="Saw J.H."/>
            <person name="Jorgensen S.L."/>
            <person name="Zaremba-Niedzwiedzka K."/>
            <person name="Martijn J."/>
            <person name="Lind A.E."/>
            <person name="van Eijk R."/>
            <person name="Schleper C."/>
            <person name="Guy L."/>
            <person name="Ettema T.J."/>
        </authorList>
    </citation>
    <scope>NUCLEOTIDE SEQUENCE</scope>
</reference>